<dbReference type="Proteomes" id="UP001446205">
    <property type="component" value="Unassembled WGS sequence"/>
</dbReference>
<sequence>MQENIEPSLRIMELLASHPELREVLHRNGAFCDECVAANFDTVQQAAIMHGLDVQELIAQLRAAKSS</sequence>
<evidence type="ECO:0000259" key="1">
    <source>
        <dbReference type="Pfam" id="PF08984"/>
    </source>
</evidence>
<keyword evidence="3" id="KW-1185">Reference proteome</keyword>
<dbReference type="Pfam" id="PF08984">
    <property type="entry name" value="DUF1858"/>
    <property type="match status" value="1"/>
</dbReference>
<evidence type="ECO:0000313" key="2">
    <source>
        <dbReference type="EMBL" id="MEK8089866.1"/>
    </source>
</evidence>
<feature type="domain" description="DUF1858" evidence="1">
    <location>
        <begin position="5"/>
        <end position="58"/>
    </location>
</feature>
<dbReference type="EMBL" id="JBBPCO010000008">
    <property type="protein sequence ID" value="MEK8089866.1"/>
    <property type="molecule type" value="Genomic_DNA"/>
</dbReference>
<dbReference type="NCBIfam" id="TIGR03980">
    <property type="entry name" value="prismane_assoc"/>
    <property type="match status" value="1"/>
</dbReference>
<name>A0ABU9DA72_9PROT</name>
<dbReference type="InterPro" id="IPR015077">
    <property type="entry name" value="DUF1858"/>
</dbReference>
<dbReference type="SUPFAM" id="SSF140683">
    <property type="entry name" value="SP0561-like"/>
    <property type="match status" value="1"/>
</dbReference>
<evidence type="ECO:0000313" key="3">
    <source>
        <dbReference type="Proteomes" id="UP001446205"/>
    </source>
</evidence>
<organism evidence="2 3">
    <name type="scientific">Thermithiobacillus plumbiphilus</name>
    <dbReference type="NCBI Taxonomy" id="1729899"/>
    <lineage>
        <taxon>Bacteria</taxon>
        <taxon>Pseudomonadati</taxon>
        <taxon>Pseudomonadota</taxon>
        <taxon>Acidithiobacillia</taxon>
        <taxon>Acidithiobacillales</taxon>
        <taxon>Thermithiobacillaceae</taxon>
        <taxon>Thermithiobacillus</taxon>
    </lineage>
</organism>
<dbReference type="InterPro" id="IPR038062">
    <property type="entry name" value="ScdA-like_N_sf"/>
</dbReference>
<protein>
    <submittedName>
        <fullName evidence="2">DUF1858 domain-containing protein</fullName>
    </submittedName>
</protein>
<reference evidence="2 3" key="1">
    <citation type="submission" date="2024-04" db="EMBL/GenBank/DDBJ databases">
        <authorList>
            <person name="Abashina T."/>
            <person name="Shaikin A."/>
        </authorList>
    </citation>
    <scope>NUCLEOTIDE SEQUENCE [LARGE SCALE GENOMIC DNA]</scope>
    <source>
        <strain evidence="2 3">AAFK</strain>
    </source>
</reference>
<dbReference type="InterPro" id="IPR023883">
    <property type="entry name" value="CHP03980_redox-disulphide"/>
</dbReference>
<accession>A0ABU9DA72</accession>
<proteinExistence type="predicted"/>
<gene>
    <name evidence="2" type="ORF">WOB96_08800</name>
</gene>
<dbReference type="RefSeq" id="WP_341370924.1">
    <property type="nucleotide sequence ID" value="NZ_JBBPCO010000008.1"/>
</dbReference>
<comment type="caution">
    <text evidence="2">The sequence shown here is derived from an EMBL/GenBank/DDBJ whole genome shotgun (WGS) entry which is preliminary data.</text>
</comment>
<dbReference type="Gene3D" id="1.10.3910.10">
    <property type="entry name" value="SP0561-like"/>
    <property type="match status" value="1"/>
</dbReference>